<organism evidence="1 2">
    <name type="scientific">Nitrosomonas communis</name>
    <dbReference type="NCBI Taxonomy" id="44574"/>
    <lineage>
        <taxon>Bacteria</taxon>
        <taxon>Pseudomonadati</taxon>
        <taxon>Pseudomonadota</taxon>
        <taxon>Betaproteobacteria</taxon>
        <taxon>Nitrosomonadales</taxon>
        <taxon>Nitrosomonadaceae</taxon>
        <taxon>Nitrosomonas</taxon>
    </lineage>
</organism>
<accession>A0A1I4NEW2</accession>
<dbReference type="AlphaFoldDB" id="A0A1I4NEW2"/>
<reference evidence="2" key="1">
    <citation type="submission" date="2016-10" db="EMBL/GenBank/DDBJ databases">
        <authorList>
            <person name="Varghese N."/>
            <person name="Submissions S."/>
        </authorList>
    </citation>
    <scope>NUCLEOTIDE SEQUENCE [LARGE SCALE GENOMIC DNA]</scope>
    <source>
        <strain evidence="2">Nm44</strain>
    </source>
</reference>
<evidence type="ECO:0000313" key="1">
    <source>
        <dbReference type="EMBL" id="SFM14074.1"/>
    </source>
</evidence>
<name>A0A1I4NEW2_9PROT</name>
<dbReference type="EMBL" id="FOUB01000014">
    <property type="protein sequence ID" value="SFM14074.1"/>
    <property type="molecule type" value="Genomic_DNA"/>
</dbReference>
<evidence type="ECO:0000313" key="2">
    <source>
        <dbReference type="Proteomes" id="UP000183287"/>
    </source>
</evidence>
<evidence type="ECO:0008006" key="3">
    <source>
        <dbReference type="Google" id="ProtNLM"/>
    </source>
</evidence>
<gene>
    <name evidence="1" type="ORF">SAMN05421863_101482</name>
</gene>
<keyword evidence="2" id="KW-1185">Reference proteome</keyword>
<sequence>MLRIVRGFTLVIIGLAVTSCSDSFEKAEQSGLEAKNTYSCACTCKAHKGGGFSSYDYTEVVTHDNGITVIAKDQQQAEEYCPNQCASIRQDEINKSIKWTTDNVKVGPCEVTNVFKKYDGVGKKEGTLQSIRPRTASFEGPVDSGQSFVEIRTEDADYVKVSVKGYVSLSGGNCLGKSCDATINSVDLAATEASLLSSKGKRIKNFRAINEGLWQGSKDALDTFKFGQGSVISISGDVEGKHAILSTDPGSFVNGKLIFAKSRLTPGGVVPTNALLIDGDFVDGNVNVKIHLHLWLTNCQPEITPMAQCWGGIDGTEHLLWLSHKAKKLGYLKGGDLCAVVKTPNPVCNAGGDVEFPSFSCGPEPSPLPSDPADISKYLKFSWRDANGRIISSDPYLFLPYMPQFPLSVVVENEWGRTATGIIAQAPTGKECPSVVLELTPQSFHWDQTAPLTPEMFYNRLRPITSKP</sequence>
<dbReference type="PROSITE" id="PS51257">
    <property type="entry name" value="PROKAR_LIPOPROTEIN"/>
    <property type="match status" value="1"/>
</dbReference>
<protein>
    <recommendedName>
        <fullName evidence="3">Lipoprotein</fullName>
    </recommendedName>
</protein>
<proteinExistence type="predicted"/>
<dbReference type="Proteomes" id="UP000183287">
    <property type="component" value="Unassembled WGS sequence"/>
</dbReference>
<dbReference type="RefSeq" id="WP_074904941.1">
    <property type="nucleotide sequence ID" value="NZ_FOUB01000014.1"/>
</dbReference>